<evidence type="ECO:0000313" key="19">
    <source>
        <dbReference type="EMBL" id="KAJ1723468.1"/>
    </source>
</evidence>
<dbReference type="FunFam" id="2.60.120.260:FF:000026">
    <property type="entry name" value="proprotein convertase subtilisin/kexin type 7"/>
    <property type="match status" value="1"/>
</dbReference>
<reference evidence="19" key="1">
    <citation type="submission" date="2022-07" db="EMBL/GenBank/DDBJ databases">
        <title>Phylogenomic reconstructions and comparative analyses of Kickxellomycotina fungi.</title>
        <authorList>
            <person name="Reynolds N.K."/>
            <person name="Stajich J.E."/>
            <person name="Barry K."/>
            <person name="Grigoriev I.V."/>
            <person name="Crous P."/>
            <person name="Smith M.E."/>
        </authorList>
    </citation>
    <scope>NUCLEOTIDE SEQUENCE</scope>
    <source>
        <strain evidence="19">NBRC 32514</strain>
    </source>
</reference>
<dbReference type="Proteomes" id="UP001149813">
    <property type="component" value="Unassembled WGS sequence"/>
</dbReference>
<evidence type="ECO:0000259" key="18">
    <source>
        <dbReference type="PROSITE" id="PS51829"/>
    </source>
</evidence>
<evidence type="ECO:0000256" key="11">
    <source>
        <dbReference type="ARBA" id="ARBA00023145"/>
    </source>
</evidence>
<dbReference type="EMBL" id="JANBOJ010000065">
    <property type="protein sequence ID" value="KAJ1723468.1"/>
    <property type="molecule type" value="Genomic_DNA"/>
</dbReference>
<keyword evidence="7 14" id="KW-0720">Serine protease</keyword>
<gene>
    <name evidence="19" type="primary">KEX2</name>
    <name evidence="19" type="ORF">LPJ53_002176</name>
</gene>
<dbReference type="SUPFAM" id="SSF52743">
    <property type="entry name" value="Subtilisin-like"/>
    <property type="match status" value="1"/>
</dbReference>
<feature type="transmembrane region" description="Helical" evidence="16">
    <location>
        <begin position="669"/>
        <end position="692"/>
    </location>
</feature>
<dbReference type="InterPro" id="IPR022398">
    <property type="entry name" value="Peptidase_S8_His-AS"/>
</dbReference>
<comment type="subcellular location">
    <subcellularLocation>
        <location evidence="1">Membrane</location>
    </subcellularLocation>
</comment>
<dbReference type="AlphaFoldDB" id="A0A9W7Y3C4"/>
<dbReference type="GO" id="GO:0007323">
    <property type="term" value="P:peptide pheromone maturation"/>
    <property type="evidence" value="ECO:0007669"/>
    <property type="project" value="UniProtKB-ARBA"/>
</dbReference>
<dbReference type="PRINTS" id="PR00723">
    <property type="entry name" value="SUBTILISIN"/>
</dbReference>
<dbReference type="InterPro" id="IPR000209">
    <property type="entry name" value="Peptidase_S8/S53_dom"/>
</dbReference>
<feature type="domain" description="P/Homo B" evidence="18">
    <location>
        <begin position="471"/>
        <end position="612"/>
    </location>
</feature>
<feature type="active site" description="Charge relay system" evidence="13 14">
    <location>
        <position position="223"/>
    </location>
</feature>
<comment type="caution">
    <text evidence="19">The sequence shown here is derived from an EMBL/GenBank/DDBJ whole genome shotgun (WGS) entry which is preliminary data.</text>
</comment>
<keyword evidence="4 16" id="KW-0812">Transmembrane</keyword>
<dbReference type="InterPro" id="IPR034182">
    <property type="entry name" value="Kexin/furin"/>
</dbReference>
<dbReference type="InterPro" id="IPR008979">
    <property type="entry name" value="Galactose-bd-like_sf"/>
</dbReference>
<evidence type="ECO:0000256" key="7">
    <source>
        <dbReference type="ARBA" id="ARBA00022825"/>
    </source>
</evidence>
<feature type="active site" description="Charge relay system" evidence="13 14">
    <location>
        <position position="185"/>
    </location>
</feature>
<evidence type="ECO:0000256" key="15">
    <source>
        <dbReference type="SAM" id="MobiDB-lite"/>
    </source>
</evidence>
<feature type="chain" id="PRO_5040807149" evidence="17">
    <location>
        <begin position="22"/>
        <end position="768"/>
    </location>
</feature>
<evidence type="ECO:0000256" key="14">
    <source>
        <dbReference type="PROSITE-ProRule" id="PRU01240"/>
    </source>
</evidence>
<evidence type="ECO:0000256" key="8">
    <source>
        <dbReference type="ARBA" id="ARBA00022837"/>
    </source>
</evidence>
<dbReference type="OrthoDB" id="300641at2759"/>
<evidence type="ECO:0000256" key="6">
    <source>
        <dbReference type="ARBA" id="ARBA00022801"/>
    </source>
</evidence>
<evidence type="ECO:0000256" key="16">
    <source>
        <dbReference type="SAM" id="Phobius"/>
    </source>
</evidence>
<evidence type="ECO:0000256" key="13">
    <source>
        <dbReference type="PIRSR" id="PIRSR615500-1"/>
    </source>
</evidence>
<dbReference type="PROSITE" id="PS00137">
    <property type="entry name" value="SUBTILASE_HIS"/>
    <property type="match status" value="1"/>
</dbReference>
<feature type="region of interest" description="Disordered" evidence="15">
    <location>
        <begin position="746"/>
        <end position="768"/>
    </location>
</feature>
<keyword evidence="5 17" id="KW-0732">Signal</keyword>
<dbReference type="Pfam" id="PF01483">
    <property type="entry name" value="P_proprotein"/>
    <property type="match status" value="1"/>
</dbReference>
<feature type="region of interest" description="Disordered" evidence="15">
    <location>
        <begin position="611"/>
        <end position="660"/>
    </location>
</feature>
<dbReference type="GO" id="GO:0000139">
    <property type="term" value="C:Golgi membrane"/>
    <property type="evidence" value="ECO:0007669"/>
    <property type="project" value="TreeGrafter"/>
</dbReference>
<dbReference type="Gene3D" id="2.60.120.260">
    <property type="entry name" value="Galactose-binding domain-like"/>
    <property type="match status" value="1"/>
</dbReference>
<keyword evidence="20" id="KW-1185">Reference proteome</keyword>
<keyword evidence="12" id="KW-0325">Glycoprotein</keyword>
<dbReference type="InterPro" id="IPR023828">
    <property type="entry name" value="Peptidase_S8_Ser-AS"/>
</dbReference>
<dbReference type="PROSITE" id="PS00138">
    <property type="entry name" value="SUBTILASE_SER"/>
    <property type="match status" value="1"/>
</dbReference>
<evidence type="ECO:0000256" key="17">
    <source>
        <dbReference type="SAM" id="SignalP"/>
    </source>
</evidence>
<keyword evidence="6 14" id="KW-0378">Hydrolase</keyword>
<dbReference type="PROSITE" id="PS51829">
    <property type="entry name" value="P_HOMO_B"/>
    <property type="match status" value="1"/>
</dbReference>
<feature type="compositionally biased region" description="Low complexity" evidence="15">
    <location>
        <begin position="631"/>
        <end position="652"/>
    </location>
</feature>
<protein>
    <submittedName>
        <fullName evidence="19">Pheromone processing endoprotease</fullName>
        <ecNumber evidence="19">3.4.21.61</ecNumber>
    </submittedName>
</protein>
<evidence type="ECO:0000256" key="9">
    <source>
        <dbReference type="ARBA" id="ARBA00022989"/>
    </source>
</evidence>
<dbReference type="EC" id="3.4.21.61" evidence="19"/>
<dbReference type="Gene3D" id="3.40.50.200">
    <property type="entry name" value="Peptidase S8/S53 domain"/>
    <property type="match status" value="1"/>
</dbReference>
<evidence type="ECO:0000256" key="2">
    <source>
        <dbReference type="ARBA" id="ARBA00005325"/>
    </source>
</evidence>
<dbReference type="PROSITE" id="PS51892">
    <property type="entry name" value="SUBTILASE"/>
    <property type="match status" value="1"/>
</dbReference>
<dbReference type="FunFam" id="3.40.50.200:FF:000005">
    <property type="entry name" value="Proprotein convertase subtilisin/kexin type 7"/>
    <property type="match status" value="1"/>
</dbReference>
<organism evidence="19 20">
    <name type="scientific">Coemansia erecta</name>
    <dbReference type="NCBI Taxonomy" id="147472"/>
    <lineage>
        <taxon>Eukaryota</taxon>
        <taxon>Fungi</taxon>
        <taxon>Fungi incertae sedis</taxon>
        <taxon>Zoopagomycota</taxon>
        <taxon>Kickxellomycotina</taxon>
        <taxon>Kickxellomycetes</taxon>
        <taxon>Kickxellales</taxon>
        <taxon>Kickxellaceae</taxon>
        <taxon>Coemansia</taxon>
    </lineage>
</organism>
<feature type="active site" description="Charge relay system" evidence="13 14">
    <location>
        <position position="395"/>
    </location>
</feature>
<dbReference type="CDD" id="cd04059">
    <property type="entry name" value="Peptidases_S8_Protein_convertases_Kexins_Furin-like"/>
    <property type="match status" value="1"/>
</dbReference>
<dbReference type="PANTHER" id="PTHR42884">
    <property type="entry name" value="PROPROTEIN CONVERTASE SUBTILISIN/KEXIN-RELATED"/>
    <property type="match status" value="1"/>
</dbReference>
<dbReference type="InterPro" id="IPR015500">
    <property type="entry name" value="Peptidase_S8_subtilisin-rel"/>
</dbReference>
<accession>A0A9W7Y3C4</accession>
<dbReference type="PANTHER" id="PTHR42884:SF14">
    <property type="entry name" value="NEUROENDOCRINE CONVERTASE 1"/>
    <property type="match status" value="1"/>
</dbReference>
<dbReference type="GO" id="GO:0016485">
    <property type="term" value="P:protein processing"/>
    <property type="evidence" value="ECO:0007669"/>
    <property type="project" value="TreeGrafter"/>
</dbReference>
<keyword evidence="9 16" id="KW-1133">Transmembrane helix</keyword>
<evidence type="ECO:0000313" key="20">
    <source>
        <dbReference type="Proteomes" id="UP001149813"/>
    </source>
</evidence>
<keyword evidence="8" id="KW-0106">Calcium</keyword>
<comment type="similarity">
    <text evidence="2">Belongs to the peptidase S8 family. Furin subfamily.</text>
</comment>
<proteinExistence type="inferred from homology"/>
<dbReference type="GO" id="GO:0005802">
    <property type="term" value="C:trans-Golgi network"/>
    <property type="evidence" value="ECO:0007669"/>
    <property type="project" value="TreeGrafter"/>
</dbReference>
<dbReference type="SUPFAM" id="SSF49785">
    <property type="entry name" value="Galactose-binding domain-like"/>
    <property type="match status" value="1"/>
</dbReference>
<keyword evidence="3 14" id="KW-0645">Protease</keyword>
<name>A0A9W7Y3C4_9FUNG</name>
<feature type="signal peptide" evidence="17">
    <location>
        <begin position="1"/>
        <end position="21"/>
    </location>
</feature>
<dbReference type="Pfam" id="PF00082">
    <property type="entry name" value="Peptidase_S8"/>
    <property type="match status" value="1"/>
</dbReference>
<evidence type="ECO:0000256" key="3">
    <source>
        <dbReference type="ARBA" id="ARBA00022670"/>
    </source>
</evidence>
<sequence>MRVGVLAVAAAAWLHLALVRGRDSSMVSLWRRQAELEPPAVPHAQSDPAYDYAAVKFNSDGASIDLHAAEYAAHSGWENVGQLGALTQYRVFRRLKTLRRRSADEPAVALAAVAHVTELRQNRRLHKRDGWPPASNDTAWHEIGDPLFAQQWHLVNTQEPGHDVNVTGVWRAGVSGAGVTVALIDDGLDYSSEDLLANFDYAGSYDFNDRTKLPTPRLADDYHGTRCAGQIAAARNTVCGVGVAYGARVAGIRMLSREVSDQDEVGALNYAMDRTSIYSCSWGPNDDGATVQGPGRVVEDAFVAGVERGRQGRGSVFVFATGNGGAAGDNCNFDGYTNSIYTISIGAIDHADRHPYYSEQCSAQLAVTYSNGDSRGIVTTDLGLRACTSKHGGTSAAAPLAAGIFALALSVRPDLTWRDLQHVAVRAAVPVDAGDADWAPVAQGRRYNHKYGFGKMDAGRIVAEARAFAHVGRQTRIDVARDRVELPIPVLAHAGGESDALVRAVEVTRAQVEAAKMVAVEHVTVAVDMAHQFRGNVEIWLESPAGARSQLATTRPRDASGEGLKGWRFMSVKHWDEDPVGTWTLHVRNALKAKYAGRLLGWQLTVFGQSSEPDPAANGTLPAVPEPEPVPGEGASETGGSSSRTPGPTGTSLPDGAGPGGTVRKSTAVLVSVLLFGAGAVVSALGVVFYMCRRERHLSEARWTALDSMDDGAFGLEGPRRRFVVDRPEDHEDAGVFEFADVEEEHGHVDAGDGASGPPGVDESQRLM</sequence>
<keyword evidence="11" id="KW-0865">Zymogen</keyword>
<keyword evidence="10 16" id="KW-0472">Membrane</keyword>
<evidence type="ECO:0000256" key="4">
    <source>
        <dbReference type="ARBA" id="ARBA00022692"/>
    </source>
</evidence>
<evidence type="ECO:0000256" key="12">
    <source>
        <dbReference type="ARBA" id="ARBA00023180"/>
    </source>
</evidence>
<dbReference type="InterPro" id="IPR002884">
    <property type="entry name" value="P_dom"/>
</dbReference>
<evidence type="ECO:0000256" key="10">
    <source>
        <dbReference type="ARBA" id="ARBA00023136"/>
    </source>
</evidence>
<evidence type="ECO:0000256" key="1">
    <source>
        <dbReference type="ARBA" id="ARBA00004370"/>
    </source>
</evidence>
<evidence type="ECO:0000256" key="5">
    <source>
        <dbReference type="ARBA" id="ARBA00022729"/>
    </source>
</evidence>
<dbReference type="InterPro" id="IPR036852">
    <property type="entry name" value="Peptidase_S8/S53_dom_sf"/>
</dbReference>
<dbReference type="GO" id="GO:0004252">
    <property type="term" value="F:serine-type endopeptidase activity"/>
    <property type="evidence" value="ECO:0007669"/>
    <property type="project" value="UniProtKB-UniRule"/>
</dbReference>